<evidence type="ECO:0008006" key="4">
    <source>
        <dbReference type="Google" id="ProtNLM"/>
    </source>
</evidence>
<feature type="signal peptide" evidence="1">
    <location>
        <begin position="1"/>
        <end position="23"/>
    </location>
</feature>
<accession>A0ABS2KEI2</accession>
<keyword evidence="1" id="KW-0732">Signal</keyword>
<organism evidence="2 3">
    <name type="scientific">Dyella mobilis</name>
    <dbReference type="NCBI Taxonomy" id="1849582"/>
    <lineage>
        <taxon>Bacteria</taxon>
        <taxon>Pseudomonadati</taxon>
        <taxon>Pseudomonadota</taxon>
        <taxon>Gammaproteobacteria</taxon>
        <taxon>Lysobacterales</taxon>
        <taxon>Rhodanobacteraceae</taxon>
        <taxon>Dyella</taxon>
    </lineage>
</organism>
<proteinExistence type="predicted"/>
<reference evidence="2" key="1">
    <citation type="submission" date="2020-10" db="EMBL/GenBank/DDBJ databases">
        <title>Phylogeny of dyella-like bacteria.</title>
        <authorList>
            <person name="Fu J."/>
        </authorList>
    </citation>
    <scope>NUCLEOTIDE SEQUENCE</scope>
    <source>
        <strain evidence="2">DHON07</strain>
    </source>
</reference>
<dbReference type="EMBL" id="JADIKF010000038">
    <property type="protein sequence ID" value="MBM7129470.1"/>
    <property type="molecule type" value="Genomic_DNA"/>
</dbReference>
<evidence type="ECO:0000256" key="1">
    <source>
        <dbReference type="SAM" id="SignalP"/>
    </source>
</evidence>
<gene>
    <name evidence="2" type="ORF">ISS99_08030</name>
</gene>
<evidence type="ECO:0000313" key="3">
    <source>
        <dbReference type="Proteomes" id="UP001430193"/>
    </source>
</evidence>
<keyword evidence="3" id="KW-1185">Reference proteome</keyword>
<name>A0ABS2KEI2_9GAMM</name>
<comment type="caution">
    <text evidence="2">The sequence shown here is derived from an EMBL/GenBank/DDBJ whole genome shotgun (WGS) entry which is preliminary data.</text>
</comment>
<protein>
    <recommendedName>
        <fullName evidence="4">Lipoprotein</fullName>
    </recommendedName>
</protein>
<dbReference type="Proteomes" id="UP001430193">
    <property type="component" value="Unassembled WGS sequence"/>
</dbReference>
<feature type="chain" id="PRO_5046502608" description="Lipoprotein" evidence="1">
    <location>
        <begin position="24"/>
        <end position="134"/>
    </location>
</feature>
<sequence>MKIMALTVLLFLCAMACSQPGHASDAVASDDVTVCFLDFRISLEVGRTESSIQQAKYCRYKISRKTFLSLLVPEPPTFYFEGRDVRAMVLLPATDKYFIDENGSVRFDGKLFKVDKTAFFNALKGRKKIANQDH</sequence>
<dbReference type="RefSeq" id="WP_204631092.1">
    <property type="nucleotide sequence ID" value="NZ_BSOC01000003.1"/>
</dbReference>
<evidence type="ECO:0000313" key="2">
    <source>
        <dbReference type="EMBL" id="MBM7129470.1"/>
    </source>
</evidence>